<gene>
    <name evidence="1" type="ORF">V6N11_031607</name>
</gene>
<protein>
    <submittedName>
        <fullName evidence="1">Uncharacterized protein</fullName>
    </submittedName>
</protein>
<dbReference type="EMBL" id="JBBPBN010000010">
    <property type="protein sequence ID" value="KAK9030177.1"/>
    <property type="molecule type" value="Genomic_DNA"/>
</dbReference>
<reference evidence="1 2" key="1">
    <citation type="journal article" date="2024" name="G3 (Bethesda)">
        <title>Genome assembly of Hibiscus sabdariffa L. provides insights into metabolisms of medicinal natural products.</title>
        <authorList>
            <person name="Kim T."/>
        </authorList>
    </citation>
    <scope>NUCLEOTIDE SEQUENCE [LARGE SCALE GENOMIC DNA]</scope>
    <source>
        <strain evidence="1">TK-2024</strain>
        <tissue evidence="1">Old leaves</tissue>
    </source>
</reference>
<sequence>MAPWGETFVIMKGPDHLDLSFPGNSLSLELKRSTCCPGCSLRSKSLFCPADSQSILTVLIAQYALCSISTGKWHAFP</sequence>
<proteinExistence type="predicted"/>
<dbReference type="Proteomes" id="UP001396334">
    <property type="component" value="Unassembled WGS sequence"/>
</dbReference>
<keyword evidence="2" id="KW-1185">Reference proteome</keyword>
<name>A0ABR2SY70_9ROSI</name>
<accession>A0ABR2SY70</accession>
<evidence type="ECO:0000313" key="1">
    <source>
        <dbReference type="EMBL" id="KAK9030177.1"/>
    </source>
</evidence>
<evidence type="ECO:0000313" key="2">
    <source>
        <dbReference type="Proteomes" id="UP001396334"/>
    </source>
</evidence>
<organism evidence="1 2">
    <name type="scientific">Hibiscus sabdariffa</name>
    <name type="common">roselle</name>
    <dbReference type="NCBI Taxonomy" id="183260"/>
    <lineage>
        <taxon>Eukaryota</taxon>
        <taxon>Viridiplantae</taxon>
        <taxon>Streptophyta</taxon>
        <taxon>Embryophyta</taxon>
        <taxon>Tracheophyta</taxon>
        <taxon>Spermatophyta</taxon>
        <taxon>Magnoliopsida</taxon>
        <taxon>eudicotyledons</taxon>
        <taxon>Gunneridae</taxon>
        <taxon>Pentapetalae</taxon>
        <taxon>rosids</taxon>
        <taxon>malvids</taxon>
        <taxon>Malvales</taxon>
        <taxon>Malvaceae</taxon>
        <taxon>Malvoideae</taxon>
        <taxon>Hibiscus</taxon>
    </lineage>
</organism>
<comment type="caution">
    <text evidence="1">The sequence shown here is derived from an EMBL/GenBank/DDBJ whole genome shotgun (WGS) entry which is preliminary data.</text>
</comment>